<dbReference type="GO" id="GO:0006351">
    <property type="term" value="P:DNA-templated transcription"/>
    <property type="evidence" value="ECO:0007669"/>
    <property type="project" value="UniProtKB-UniRule"/>
</dbReference>
<dbReference type="InterPro" id="IPR014978">
    <property type="entry name" value="Gln-Leu-Gln_QLQ"/>
</dbReference>
<dbReference type="GO" id="GO:0006355">
    <property type="term" value="P:regulation of DNA-templated transcription"/>
    <property type="evidence" value="ECO:0007669"/>
    <property type="project" value="InterPro"/>
</dbReference>
<dbReference type="Pfam" id="PF08880">
    <property type="entry name" value="QLQ"/>
    <property type="match status" value="1"/>
</dbReference>
<reference evidence="9" key="2">
    <citation type="submission" date="2022-03" db="EMBL/GenBank/DDBJ databases">
        <title>Draft title - Genomic analysis of global carrot germplasm unveils the trajectory of domestication and the origin of high carotenoid orange carrot.</title>
        <authorList>
            <person name="Iorizzo M."/>
            <person name="Ellison S."/>
            <person name="Senalik D."/>
            <person name="Macko-Podgorni A."/>
            <person name="Grzebelus D."/>
            <person name="Bostan H."/>
            <person name="Rolling W."/>
            <person name="Curaba J."/>
            <person name="Simon P."/>
        </authorList>
    </citation>
    <scope>NUCLEOTIDE SEQUENCE</scope>
    <source>
        <tissue evidence="9">Leaf</tissue>
    </source>
</reference>
<dbReference type="GO" id="GO:0005524">
    <property type="term" value="F:ATP binding"/>
    <property type="evidence" value="ECO:0007669"/>
    <property type="project" value="UniProtKB-UniRule"/>
</dbReference>
<comment type="domain">
    <text evidence="5">The QLQ domain and WRC domain may be involved in protein-protein interaction and DNA-binding, respectively.</text>
</comment>
<dbReference type="InterPro" id="IPR031137">
    <property type="entry name" value="GRF"/>
</dbReference>
<feature type="domain" description="WRC" evidence="8">
    <location>
        <begin position="127"/>
        <end position="172"/>
    </location>
</feature>
<comment type="subcellular location">
    <subcellularLocation>
        <location evidence="1 5">Nucleus</location>
    </subcellularLocation>
</comment>
<keyword evidence="10" id="KW-1185">Reference proteome</keyword>
<dbReference type="PANTHER" id="PTHR31602:SF81">
    <property type="entry name" value="GROWTH-REGULATING FACTOR 9"/>
    <property type="match status" value="1"/>
</dbReference>
<evidence type="ECO:0000259" key="8">
    <source>
        <dbReference type="PROSITE" id="PS51667"/>
    </source>
</evidence>
<accession>A0AAF0WF57</accession>
<evidence type="ECO:0000256" key="5">
    <source>
        <dbReference type="RuleBase" id="RU367127"/>
    </source>
</evidence>
<dbReference type="EMBL" id="CP093344">
    <property type="protein sequence ID" value="WOG88407.1"/>
    <property type="molecule type" value="Genomic_DNA"/>
</dbReference>
<comment type="similarity">
    <text evidence="2 5">Belongs to the GRF family.</text>
</comment>
<evidence type="ECO:0000256" key="1">
    <source>
        <dbReference type="ARBA" id="ARBA00004123"/>
    </source>
</evidence>
<feature type="compositionally biased region" description="Polar residues" evidence="6">
    <location>
        <begin position="184"/>
        <end position="193"/>
    </location>
</feature>
<evidence type="ECO:0000313" key="9">
    <source>
        <dbReference type="EMBL" id="WOG88407.1"/>
    </source>
</evidence>
<dbReference type="SMART" id="SM00951">
    <property type="entry name" value="QLQ"/>
    <property type="match status" value="1"/>
</dbReference>
<feature type="domain" description="QLQ" evidence="7">
    <location>
        <begin position="67"/>
        <end position="102"/>
    </location>
</feature>
<proteinExistence type="inferred from homology"/>
<dbReference type="PROSITE" id="PS51666">
    <property type="entry name" value="QLQ"/>
    <property type="match status" value="1"/>
</dbReference>
<dbReference type="GO" id="GO:0099402">
    <property type="term" value="P:plant organ development"/>
    <property type="evidence" value="ECO:0007669"/>
    <property type="project" value="UniProtKB-ARBA"/>
</dbReference>
<evidence type="ECO:0000259" key="7">
    <source>
        <dbReference type="PROSITE" id="PS51666"/>
    </source>
</evidence>
<feature type="region of interest" description="Disordered" evidence="6">
    <location>
        <begin position="164"/>
        <end position="193"/>
    </location>
</feature>
<protein>
    <recommendedName>
        <fullName evidence="5">Growth-regulating factor</fullName>
    </recommendedName>
</protein>
<organism evidence="9 10">
    <name type="scientific">Daucus carota subsp. sativus</name>
    <name type="common">Carrot</name>
    <dbReference type="NCBI Taxonomy" id="79200"/>
    <lineage>
        <taxon>Eukaryota</taxon>
        <taxon>Viridiplantae</taxon>
        <taxon>Streptophyta</taxon>
        <taxon>Embryophyta</taxon>
        <taxon>Tracheophyta</taxon>
        <taxon>Spermatophyta</taxon>
        <taxon>Magnoliopsida</taxon>
        <taxon>eudicotyledons</taxon>
        <taxon>Gunneridae</taxon>
        <taxon>Pentapetalae</taxon>
        <taxon>asterids</taxon>
        <taxon>campanulids</taxon>
        <taxon>Apiales</taxon>
        <taxon>Apiaceae</taxon>
        <taxon>Apioideae</taxon>
        <taxon>Scandiceae</taxon>
        <taxon>Daucinae</taxon>
        <taxon>Daucus</taxon>
        <taxon>Daucus sect. Daucus</taxon>
    </lineage>
</organism>
<keyword evidence="5" id="KW-0805">Transcription regulation</keyword>
<name>A0AAF0WF57_DAUCS</name>
<reference evidence="9" key="1">
    <citation type="journal article" date="2016" name="Nat. Genet.">
        <title>A high-quality carrot genome assembly provides new insights into carotenoid accumulation and asterid genome evolution.</title>
        <authorList>
            <person name="Iorizzo M."/>
            <person name="Ellison S."/>
            <person name="Senalik D."/>
            <person name="Zeng P."/>
            <person name="Satapoomin P."/>
            <person name="Huang J."/>
            <person name="Bowman M."/>
            <person name="Iovene M."/>
            <person name="Sanseverino W."/>
            <person name="Cavagnaro P."/>
            <person name="Yildiz M."/>
            <person name="Macko-Podgorni A."/>
            <person name="Moranska E."/>
            <person name="Grzebelus E."/>
            <person name="Grzebelus D."/>
            <person name="Ashrafi H."/>
            <person name="Zheng Z."/>
            <person name="Cheng S."/>
            <person name="Spooner D."/>
            <person name="Van Deynze A."/>
            <person name="Simon P."/>
        </authorList>
    </citation>
    <scope>NUCLEOTIDE SEQUENCE</scope>
    <source>
        <tissue evidence="9">Leaf</tissue>
    </source>
</reference>
<dbReference type="GO" id="GO:0005634">
    <property type="term" value="C:nucleus"/>
    <property type="evidence" value="ECO:0007669"/>
    <property type="project" value="UniProtKB-SubCell"/>
</dbReference>
<evidence type="ECO:0000256" key="4">
    <source>
        <dbReference type="PROSITE-ProRule" id="PRU01002"/>
    </source>
</evidence>
<dbReference type="Proteomes" id="UP000077755">
    <property type="component" value="Chromosome 2"/>
</dbReference>
<dbReference type="InterPro" id="IPR014977">
    <property type="entry name" value="WRC_dom"/>
</dbReference>
<keyword evidence="5" id="KW-0804">Transcription</keyword>
<comment type="caution">
    <text evidence="4">Lacks conserved residue(s) required for the propagation of feature annotation.</text>
</comment>
<dbReference type="PANTHER" id="PTHR31602">
    <property type="entry name" value="GROWTH-REGULATING FACTOR 5"/>
    <property type="match status" value="1"/>
</dbReference>
<gene>
    <name evidence="9" type="ORF">DCAR_0207642</name>
</gene>
<dbReference type="AlphaFoldDB" id="A0AAF0WF57"/>
<evidence type="ECO:0000256" key="2">
    <source>
        <dbReference type="ARBA" id="ARBA00008122"/>
    </source>
</evidence>
<sequence>MEPCNPSSKIARIAEHGSFIFFSADGHYVCASIYILVTNNNLFQFSAYYAGRESRICDKGRPRSNCSFTFLQLEELKDQVLIYKYIENAIPVPHHLLVPICKSVAHSLNGLEFVGGLDCCNYRKNMEPEPGRCRRTDGKKWRCNRDVARPDQKYCDRHLHRGGSRLKQQHNSGGEMLPAKSVSCIPNTTDALN</sequence>
<evidence type="ECO:0000313" key="10">
    <source>
        <dbReference type="Proteomes" id="UP000077755"/>
    </source>
</evidence>
<evidence type="ECO:0000256" key="3">
    <source>
        <dbReference type="ARBA" id="ARBA00023242"/>
    </source>
</evidence>
<keyword evidence="3 5" id="KW-0539">Nucleus</keyword>
<keyword evidence="5" id="KW-0010">Activator</keyword>
<dbReference type="PROSITE" id="PS51667">
    <property type="entry name" value="WRC"/>
    <property type="match status" value="1"/>
</dbReference>
<comment type="function">
    <text evidence="5">Transcription activator.</text>
</comment>
<dbReference type="Pfam" id="PF08879">
    <property type="entry name" value="WRC"/>
    <property type="match status" value="1"/>
</dbReference>
<evidence type="ECO:0000256" key="6">
    <source>
        <dbReference type="SAM" id="MobiDB-lite"/>
    </source>
</evidence>